<feature type="region of interest" description="Disordered" evidence="1">
    <location>
        <begin position="204"/>
        <end position="226"/>
    </location>
</feature>
<dbReference type="EMBL" id="CP059894">
    <property type="protein sequence ID" value="QNJ90981.1"/>
    <property type="molecule type" value="Genomic_DNA"/>
</dbReference>
<dbReference type="AlphaFoldDB" id="A0A7G8P9G5"/>
<keyword evidence="2" id="KW-0472">Membrane</keyword>
<protein>
    <submittedName>
        <fullName evidence="3">Uncharacterized protein</fullName>
    </submittedName>
</protein>
<gene>
    <name evidence="3" type="ORF">HZU40_22475</name>
</gene>
<accession>A0A7G8P9G5</accession>
<name>A0A7G8P9G5_9MYCO</name>
<feature type="transmembrane region" description="Helical" evidence="2">
    <location>
        <begin position="20"/>
        <end position="39"/>
    </location>
</feature>
<keyword evidence="2" id="KW-1133">Transmembrane helix</keyword>
<evidence type="ECO:0000313" key="3">
    <source>
        <dbReference type="EMBL" id="QNJ90981.1"/>
    </source>
</evidence>
<keyword evidence="2" id="KW-0812">Transmembrane</keyword>
<dbReference type="KEGG" id="mflu:HZU40_22475"/>
<organism evidence="3 4">
    <name type="scientific">Mycolicibacterium fluoranthenivorans</name>
    <dbReference type="NCBI Taxonomy" id="258505"/>
    <lineage>
        <taxon>Bacteria</taxon>
        <taxon>Bacillati</taxon>
        <taxon>Actinomycetota</taxon>
        <taxon>Actinomycetes</taxon>
        <taxon>Mycobacteriales</taxon>
        <taxon>Mycobacteriaceae</taxon>
        <taxon>Mycolicibacterium</taxon>
    </lineage>
</organism>
<feature type="compositionally biased region" description="Acidic residues" evidence="1">
    <location>
        <begin position="207"/>
        <end position="219"/>
    </location>
</feature>
<reference evidence="3 4" key="1">
    <citation type="submission" date="2020-07" db="EMBL/GenBank/DDBJ databases">
        <title>Draft genome sequence of four isobutane-metabolizing strains capable of cometabolically degrading diverse ether contaminants.</title>
        <authorList>
            <person name="Chen W."/>
            <person name="Faulkner N."/>
            <person name="Smith C."/>
            <person name="Hyman M."/>
        </authorList>
    </citation>
    <scope>NUCLEOTIDE SEQUENCE [LARGE SCALE GENOMIC DNA]</scope>
    <source>
        <strain evidence="3 4">2A</strain>
    </source>
</reference>
<proteinExistence type="predicted"/>
<evidence type="ECO:0000256" key="1">
    <source>
        <dbReference type="SAM" id="MobiDB-lite"/>
    </source>
</evidence>
<evidence type="ECO:0000256" key="2">
    <source>
        <dbReference type="SAM" id="Phobius"/>
    </source>
</evidence>
<dbReference type="RefSeq" id="WP_187095855.1">
    <property type="nucleotide sequence ID" value="NZ_CP059894.1"/>
</dbReference>
<sequence>MNWGDLAHYPFHADVWGDAATWVGALMTGVASLIAANVYRTNSKDKRREQSSLITFPSHYTSAMDEDFFLTSVRGRVHNHSSALITHAAIVIEMTNRAARKRLSRFDRWLRPHKKTIVYHHLRDEENRDITDTILPGEDRRYYVEMPDDAGLCAEEVVVKLTFMDANAVEWERPMQGAPVESKLPGKIRTKLITWLQWRDWEKANPEIEETSDPPEGEDPNAPTSK</sequence>
<dbReference type="Proteomes" id="UP000515498">
    <property type="component" value="Chromosome"/>
</dbReference>
<evidence type="ECO:0000313" key="4">
    <source>
        <dbReference type="Proteomes" id="UP000515498"/>
    </source>
</evidence>